<proteinExistence type="predicted"/>
<evidence type="ECO:0000313" key="1">
    <source>
        <dbReference type="EMBL" id="OTP76396.1"/>
    </source>
</evidence>
<dbReference type="AlphaFoldDB" id="A0A242MZT3"/>
<evidence type="ECO:0000313" key="2">
    <source>
        <dbReference type="Proteomes" id="UP000195221"/>
    </source>
</evidence>
<gene>
    <name evidence="1" type="ORF">PAMC26577_10930</name>
</gene>
<sequence>MNALGNHSGLSQQKIESFSYEKSATSVPPMFPPCLEKLQNCMTI</sequence>
<dbReference type="EMBL" id="NBTZ01000037">
    <property type="protein sequence ID" value="OTP76396.1"/>
    <property type="molecule type" value="Genomic_DNA"/>
</dbReference>
<dbReference type="Proteomes" id="UP000195221">
    <property type="component" value="Unassembled WGS sequence"/>
</dbReference>
<accession>A0A242MZT3</accession>
<protein>
    <submittedName>
        <fullName evidence="1">Uncharacterized protein</fullName>
    </submittedName>
</protein>
<organism evidence="1 2">
    <name type="scientific">Caballeronia sordidicola</name>
    <name type="common">Burkholderia sordidicola</name>
    <dbReference type="NCBI Taxonomy" id="196367"/>
    <lineage>
        <taxon>Bacteria</taxon>
        <taxon>Pseudomonadati</taxon>
        <taxon>Pseudomonadota</taxon>
        <taxon>Betaproteobacteria</taxon>
        <taxon>Burkholderiales</taxon>
        <taxon>Burkholderiaceae</taxon>
        <taxon>Caballeronia</taxon>
    </lineage>
</organism>
<comment type="caution">
    <text evidence="1">The sequence shown here is derived from an EMBL/GenBank/DDBJ whole genome shotgun (WGS) entry which is preliminary data.</text>
</comment>
<reference evidence="1 2" key="1">
    <citation type="submission" date="2017-03" db="EMBL/GenBank/DDBJ databases">
        <title>Genome analysis of strain PAMC 26577.</title>
        <authorList>
            <person name="Oh H.-M."/>
            <person name="Yang J.-A."/>
        </authorList>
    </citation>
    <scope>NUCLEOTIDE SEQUENCE [LARGE SCALE GENOMIC DNA]</scope>
    <source>
        <strain evidence="1 2">PAMC 26577</strain>
    </source>
</reference>
<name>A0A242MZT3_CABSO</name>